<evidence type="ECO:0000313" key="14">
    <source>
        <dbReference type="Proteomes" id="UP000218272"/>
    </source>
</evidence>
<dbReference type="Pfam" id="PF03544">
    <property type="entry name" value="TonB_C"/>
    <property type="match status" value="1"/>
</dbReference>
<accession>A0A1E1F0V0</accession>
<dbReference type="SUPFAM" id="SSF74653">
    <property type="entry name" value="TolA/TonB C-terminal domain"/>
    <property type="match status" value="1"/>
</dbReference>
<feature type="transmembrane region" description="Helical" evidence="11">
    <location>
        <begin position="55"/>
        <end position="76"/>
    </location>
</feature>
<keyword evidence="6 11" id="KW-0812">Transmembrane</keyword>
<dbReference type="InterPro" id="IPR037682">
    <property type="entry name" value="TonB_C"/>
</dbReference>
<dbReference type="PANTHER" id="PTHR33446:SF2">
    <property type="entry name" value="PROTEIN TONB"/>
    <property type="match status" value="1"/>
</dbReference>
<evidence type="ECO:0000256" key="1">
    <source>
        <dbReference type="ARBA" id="ARBA00004383"/>
    </source>
</evidence>
<dbReference type="EMBL" id="AP017655">
    <property type="protein sequence ID" value="BAV64082.1"/>
    <property type="molecule type" value="Genomic_DNA"/>
</dbReference>
<keyword evidence="5" id="KW-0997">Cell inner membrane</keyword>
<dbReference type="InterPro" id="IPR006260">
    <property type="entry name" value="TonB/TolA_C"/>
</dbReference>
<dbReference type="RefSeq" id="WP_066521849.1">
    <property type="nucleotide sequence ID" value="NZ_AP017655.1"/>
</dbReference>
<keyword evidence="4" id="KW-1003">Cell membrane</keyword>
<feature type="region of interest" description="Disordered" evidence="10">
    <location>
        <begin position="1"/>
        <end position="21"/>
    </location>
</feature>
<name>A0A1E1F0V0_9SPHN</name>
<evidence type="ECO:0000256" key="8">
    <source>
        <dbReference type="ARBA" id="ARBA00022989"/>
    </source>
</evidence>
<keyword evidence="3" id="KW-0813">Transport</keyword>
<keyword evidence="8 11" id="KW-1133">Transmembrane helix</keyword>
<protein>
    <submittedName>
        <fullName evidence="13">TonB family protein</fullName>
    </submittedName>
</protein>
<comment type="similarity">
    <text evidence="2">Belongs to the TonB family.</text>
</comment>
<dbReference type="GO" id="GO:0031992">
    <property type="term" value="F:energy transducer activity"/>
    <property type="evidence" value="ECO:0007669"/>
    <property type="project" value="TreeGrafter"/>
</dbReference>
<evidence type="ECO:0000256" key="4">
    <source>
        <dbReference type="ARBA" id="ARBA00022475"/>
    </source>
</evidence>
<feature type="region of interest" description="Disordered" evidence="10">
    <location>
        <begin position="92"/>
        <end position="177"/>
    </location>
</feature>
<dbReference type="NCBIfam" id="TIGR01352">
    <property type="entry name" value="tonB_Cterm"/>
    <property type="match status" value="1"/>
</dbReference>
<evidence type="ECO:0000256" key="2">
    <source>
        <dbReference type="ARBA" id="ARBA00006555"/>
    </source>
</evidence>
<feature type="domain" description="TonB C-terminal" evidence="12">
    <location>
        <begin position="180"/>
        <end position="273"/>
    </location>
</feature>
<gene>
    <name evidence="13" type="ORF">SCLO_1010420</name>
</gene>
<evidence type="ECO:0000256" key="11">
    <source>
        <dbReference type="SAM" id="Phobius"/>
    </source>
</evidence>
<dbReference type="PROSITE" id="PS52015">
    <property type="entry name" value="TONB_CTD"/>
    <property type="match status" value="1"/>
</dbReference>
<evidence type="ECO:0000259" key="12">
    <source>
        <dbReference type="PROSITE" id="PS52015"/>
    </source>
</evidence>
<keyword evidence="7" id="KW-0653">Protein transport</keyword>
<dbReference type="GO" id="GO:0015031">
    <property type="term" value="P:protein transport"/>
    <property type="evidence" value="ECO:0007669"/>
    <property type="project" value="UniProtKB-KW"/>
</dbReference>
<dbReference type="AlphaFoldDB" id="A0A1E1F0V0"/>
<dbReference type="KEGG" id="sclo:SCLO_1010420"/>
<keyword evidence="9 11" id="KW-0472">Membrane</keyword>
<proteinExistence type="inferred from homology"/>
<evidence type="ECO:0000256" key="10">
    <source>
        <dbReference type="SAM" id="MobiDB-lite"/>
    </source>
</evidence>
<keyword evidence="14" id="KW-1185">Reference proteome</keyword>
<reference evidence="13 14" key="1">
    <citation type="submission" date="2016-10" db="EMBL/GenBank/DDBJ databases">
        <title>Complete Genome Sequence of the Nonylphenol-Degrading Bacterium Sphingobium cloacae JCM 10874T.</title>
        <authorList>
            <person name="Ootsuka M."/>
            <person name="Nishizawa T."/>
            <person name="Ohta H."/>
        </authorList>
    </citation>
    <scope>NUCLEOTIDE SEQUENCE [LARGE SCALE GENOMIC DNA]</scope>
    <source>
        <strain evidence="13 14">JCM 10874</strain>
    </source>
</reference>
<evidence type="ECO:0000256" key="6">
    <source>
        <dbReference type="ARBA" id="ARBA00022692"/>
    </source>
</evidence>
<sequence>MSRLHHLHRQEADTSGQEADRLSAPLKAERERAMAGGWQPSTRYSDQPMSWRMRMFGMGGVGTVALLVAGGALFTWTTYPATPAPSALTVFNVMPPASPPETPRQEKEAPKPVEKKETQPEPVRVPQEQPPKMPISRATMPMPQPETKAADPAPPQPETAAPKTMPAPPAPQLSSDGLDTWEGRVLAALHKQRRYPRAAMMQRQQGIPYIRFIMDREGKVLSIRLERSCGFPELDREAVALAKRASPLPKPPDDKPGDTLELVVPIEYFLRPR</sequence>
<evidence type="ECO:0000313" key="13">
    <source>
        <dbReference type="EMBL" id="BAV64082.1"/>
    </source>
</evidence>
<dbReference type="PRINTS" id="PR01217">
    <property type="entry name" value="PRICHEXTENSN"/>
</dbReference>
<comment type="subcellular location">
    <subcellularLocation>
        <location evidence="1">Cell inner membrane</location>
        <topology evidence="1">Single-pass membrane protein</topology>
        <orientation evidence="1">Periplasmic side</orientation>
    </subcellularLocation>
</comment>
<feature type="compositionally biased region" description="Basic and acidic residues" evidence="10">
    <location>
        <begin position="103"/>
        <end position="119"/>
    </location>
</feature>
<evidence type="ECO:0000256" key="7">
    <source>
        <dbReference type="ARBA" id="ARBA00022927"/>
    </source>
</evidence>
<evidence type="ECO:0000256" key="5">
    <source>
        <dbReference type="ARBA" id="ARBA00022519"/>
    </source>
</evidence>
<dbReference type="GO" id="GO:0055085">
    <property type="term" value="P:transmembrane transport"/>
    <property type="evidence" value="ECO:0007669"/>
    <property type="project" value="InterPro"/>
</dbReference>
<dbReference type="Proteomes" id="UP000218272">
    <property type="component" value="Chromosome SCLO_1"/>
</dbReference>
<dbReference type="Gene3D" id="3.30.1150.10">
    <property type="match status" value="1"/>
</dbReference>
<dbReference type="PANTHER" id="PTHR33446">
    <property type="entry name" value="PROTEIN TONB-RELATED"/>
    <property type="match status" value="1"/>
</dbReference>
<organism evidence="13 14">
    <name type="scientific">Sphingobium cloacae</name>
    <dbReference type="NCBI Taxonomy" id="120107"/>
    <lineage>
        <taxon>Bacteria</taxon>
        <taxon>Pseudomonadati</taxon>
        <taxon>Pseudomonadota</taxon>
        <taxon>Alphaproteobacteria</taxon>
        <taxon>Sphingomonadales</taxon>
        <taxon>Sphingomonadaceae</taxon>
        <taxon>Sphingobium</taxon>
    </lineage>
</organism>
<dbReference type="InterPro" id="IPR051045">
    <property type="entry name" value="TonB-dependent_transducer"/>
</dbReference>
<evidence type="ECO:0000256" key="9">
    <source>
        <dbReference type="ARBA" id="ARBA00023136"/>
    </source>
</evidence>
<evidence type="ECO:0000256" key="3">
    <source>
        <dbReference type="ARBA" id="ARBA00022448"/>
    </source>
</evidence>
<dbReference type="GO" id="GO:0098797">
    <property type="term" value="C:plasma membrane protein complex"/>
    <property type="evidence" value="ECO:0007669"/>
    <property type="project" value="TreeGrafter"/>
</dbReference>